<evidence type="ECO:0000313" key="2">
    <source>
        <dbReference type="Proteomes" id="UP001163328"/>
    </source>
</evidence>
<protein>
    <submittedName>
        <fullName evidence="1">Uncharacterized protein</fullName>
    </submittedName>
</protein>
<proteinExistence type="predicted"/>
<name>A0ABY6M2P1_9FLAO</name>
<gene>
    <name evidence="1" type="ORF">K5I29_04055</name>
</gene>
<dbReference type="RefSeq" id="WP_264434567.1">
    <property type="nucleotide sequence ID" value="NZ_CP081495.1"/>
</dbReference>
<accession>A0ABY6M2P1</accession>
<dbReference type="EMBL" id="CP081495">
    <property type="protein sequence ID" value="UYW02082.1"/>
    <property type="molecule type" value="Genomic_DNA"/>
</dbReference>
<reference evidence="1" key="1">
    <citation type="submission" date="2021-08" db="EMBL/GenBank/DDBJ databases">
        <title>Flavobacterium sp. strain CC-SYL302.</title>
        <authorList>
            <person name="Lin S.-Y."/>
            <person name="Lee T.-H."/>
            <person name="Young C.-C."/>
        </authorList>
    </citation>
    <scope>NUCLEOTIDE SEQUENCE</scope>
    <source>
        <strain evidence="1">CC-SYL302</strain>
    </source>
</reference>
<evidence type="ECO:0000313" key="1">
    <source>
        <dbReference type="EMBL" id="UYW02082.1"/>
    </source>
</evidence>
<keyword evidence="2" id="KW-1185">Reference proteome</keyword>
<organism evidence="1 2">
    <name type="scientific">Flavobacterium agricola</name>
    <dbReference type="NCBI Taxonomy" id="2870839"/>
    <lineage>
        <taxon>Bacteria</taxon>
        <taxon>Pseudomonadati</taxon>
        <taxon>Bacteroidota</taxon>
        <taxon>Flavobacteriia</taxon>
        <taxon>Flavobacteriales</taxon>
        <taxon>Flavobacteriaceae</taxon>
        <taxon>Flavobacterium</taxon>
    </lineage>
</organism>
<dbReference type="Proteomes" id="UP001163328">
    <property type="component" value="Chromosome"/>
</dbReference>
<sequence>MKTFIIIGKVQGVFVEYTKQAVSEPAAKMIAKQLGLKSVRVKEVSND</sequence>